<accession>H5TQ03</accession>
<dbReference type="EMBL" id="BAFB01000170">
    <property type="protein sequence ID" value="GAB35561.1"/>
    <property type="molecule type" value="Genomic_DNA"/>
</dbReference>
<dbReference type="STRING" id="1108044.GOOTI_170_00280"/>
<organism evidence="2 3">
    <name type="scientific">Gordonia otitidis (strain DSM 44809 / CCUG 52243 / JCM 12355 / NBRC 100426 / IFM 10032)</name>
    <dbReference type="NCBI Taxonomy" id="1108044"/>
    <lineage>
        <taxon>Bacteria</taxon>
        <taxon>Bacillati</taxon>
        <taxon>Actinomycetota</taxon>
        <taxon>Actinomycetes</taxon>
        <taxon>Mycobacteriales</taxon>
        <taxon>Gordoniaceae</taxon>
        <taxon>Gordonia</taxon>
    </lineage>
</organism>
<sequence length="512" mass="56834">MTVTAAPEESPDASSDESRRAGRSIVVRLLWRWLALIALTVLAYWHNLGQIAREIVILGSDLDYIVVVLVLATMAAYGVTLRRSEERAIRDRQTDIIVGVIVMLLSFCFAGALTNRFTGSLYLLTHLDLLGLWTFFFGGCILMFGLRPAMRYHWVWLFGLAASPIVYRIALLSLGGNEVAAGIVMTALGAFAAAIAVGRDRRSALVGFVAAGVVGLVIIAVVRAVRPSAPLLVYQALPAVGSVFVVGLIAYLRRRRRTSPRPFDRPLYEPGVDRVKVGAAAVLVVSAVITLLLPYQRVVVTPTPTIAGLTTRAPLIVPDAWRQDGPTLRYDWVGDFYGPGAVLARQNLLQQTGDVAFDKEARPRKLIADTIETRYPFRFDLYPLVFTYDLFGDRFSAPVLVMLPHGIPAVLEVILDDTRYLTYTVLSWQWGNGEHAQKVALWSVDNHEPDAYFPQPDQTILKNLRQLFNVTLRGDAVIRDDQPDFKDRQLVLDAGRDVVNAQLSRVRREDQP</sequence>
<keyword evidence="3" id="KW-1185">Reference proteome</keyword>
<proteinExistence type="predicted"/>
<feature type="transmembrane region" description="Helical" evidence="1">
    <location>
        <begin position="29"/>
        <end position="45"/>
    </location>
</feature>
<evidence type="ECO:0000313" key="3">
    <source>
        <dbReference type="Proteomes" id="UP000005038"/>
    </source>
</evidence>
<gene>
    <name evidence="2" type="ORF">GOOTI_170_00280</name>
</gene>
<feature type="transmembrane region" description="Helical" evidence="1">
    <location>
        <begin position="154"/>
        <end position="173"/>
    </location>
</feature>
<comment type="caution">
    <text evidence="2">The sequence shown here is derived from an EMBL/GenBank/DDBJ whole genome shotgun (WGS) entry which is preliminary data.</text>
</comment>
<feature type="transmembrane region" description="Helical" evidence="1">
    <location>
        <begin position="65"/>
        <end position="84"/>
    </location>
</feature>
<name>H5TQ03_GORO1</name>
<feature type="transmembrane region" description="Helical" evidence="1">
    <location>
        <begin position="120"/>
        <end position="142"/>
    </location>
</feature>
<feature type="transmembrane region" description="Helical" evidence="1">
    <location>
        <begin position="96"/>
        <end position="114"/>
    </location>
</feature>
<evidence type="ECO:0000256" key="1">
    <source>
        <dbReference type="SAM" id="Phobius"/>
    </source>
</evidence>
<keyword evidence="1" id="KW-0472">Membrane</keyword>
<reference evidence="2" key="1">
    <citation type="submission" date="2012-02" db="EMBL/GenBank/DDBJ databases">
        <title>Whole genome shotgun sequence of Gordonia otitidis NBRC 100426.</title>
        <authorList>
            <person name="Yoshida I."/>
            <person name="Hosoyama A."/>
            <person name="Tsuchikane K."/>
            <person name="Katsumata H."/>
            <person name="Yamazaki S."/>
            <person name="Fujita N."/>
        </authorList>
    </citation>
    <scope>NUCLEOTIDE SEQUENCE [LARGE SCALE GENOMIC DNA]</scope>
    <source>
        <strain evidence="2">NBRC 100426</strain>
    </source>
</reference>
<dbReference type="OrthoDB" id="4659043at2"/>
<keyword evidence="1" id="KW-0812">Transmembrane</keyword>
<protein>
    <submittedName>
        <fullName evidence="2">Uncharacterized protein</fullName>
    </submittedName>
</protein>
<feature type="transmembrane region" description="Helical" evidence="1">
    <location>
        <begin position="179"/>
        <end position="197"/>
    </location>
</feature>
<feature type="transmembrane region" description="Helical" evidence="1">
    <location>
        <begin position="275"/>
        <end position="295"/>
    </location>
</feature>
<dbReference type="AlphaFoldDB" id="H5TQ03"/>
<dbReference type="RefSeq" id="WP_007239773.1">
    <property type="nucleotide sequence ID" value="NZ_BAFB01000170.1"/>
</dbReference>
<feature type="transmembrane region" description="Helical" evidence="1">
    <location>
        <begin position="204"/>
        <end position="225"/>
    </location>
</feature>
<feature type="transmembrane region" description="Helical" evidence="1">
    <location>
        <begin position="231"/>
        <end position="252"/>
    </location>
</feature>
<evidence type="ECO:0000313" key="2">
    <source>
        <dbReference type="EMBL" id="GAB35561.1"/>
    </source>
</evidence>
<dbReference type="Proteomes" id="UP000005038">
    <property type="component" value="Unassembled WGS sequence"/>
</dbReference>
<keyword evidence="1" id="KW-1133">Transmembrane helix</keyword>